<evidence type="ECO:0000256" key="2">
    <source>
        <dbReference type="ARBA" id="ARBA00022722"/>
    </source>
</evidence>
<dbReference type="InterPro" id="IPR003154">
    <property type="entry name" value="S1/P1nuclease"/>
</dbReference>
<dbReference type="GO" id="GO:0003676">
    <property type="term" value="F:nucleic acid binding"/>
    <property type="evidence" value="ECO:0007669"/>
    <property type="project" value="InterPro"/>
</dbReference>
<evidence type="ECO:0000256" key="5">
    <source>
        <dbReference type="ARBA" id="ARBA00022801"/>
    </source>
</evidence>
<dbReference type="GO" id="GO:0004519">
    <property type="term" value="F:endonuclease activity"/>
    <property type="evidence" value="ECO:0007669"/>
    <property type="project" value="UniProtKB-KW"/>
</dbReference>
<name>A0A8H3B897_9AGAM</name>
<keyword evidence="3" id="KW-0479">Metal-binding</keyword>
<sequence>MRASLTFALASLASPAFGWGMFGHQITATIAQVYLLPSAREAICNILPATYKCNLVGVASWPDEIKQDDSYKTYSNLHYVNAKGDDPPKKCVFGELGWEKESNILKGIVDEARKVINAENPDINRDHALRFLVHFLGDIHQPFHLTGQYVGANQDLHAVWDDSFIDHQVLFVNSSEYTSVLPISPSAHISPSELARNQRIEAALKGLNYDPYIRFILLEGVYRLWAADAKEWIACPRASTTKFGGHQAVFDKNSGIFSDPSDLPTVCPLHWATQIHPLLCTPIWPEGLTNQTERRELSEDYATSIRDALIIEKQLAMGGIRLASVLNGLFGSDEDKAAYGIVPLFE</sequence>
<dbReference type="PANTHER" id="PTHR33146">
    <property type="entry name" value="ENDONUCLEASE 4"/>
    <property type="match status" value="1"/>
</dbReference>
<feature type="chain" id="PRO_5034834813" description="Endonuclease 3" evidence="8">
    <location>
        <begin position="19"/>
        <end position="346"/>
    </location>
</feature>
<keyword evidence="4" id="KW-0255">Endonuclease</keyword>
<evidence type="ECO:0000256" key="6">
    <source>
        <dbReference type="ARBA" id="ARBA00023157"/>
    </source>
</evidence>
<evidence type="ECO:0000313" key="9">
    <source>
        <dbReference type="EMBL" id="CAE6450138.1"/>
    </source>
</evidence>
<dbReference type="PANTHER" id="PTHR33146:SF29">
    <property type="entry name" value="S1_P1 NUCLEASE"/>
    <property type="match status" value="1"/>
</dbReference>
<keyword evidence="2" id="KW-0540">Nuclease</keyword>
<dbReference type="GO" id="GO:0046872">
    <property type="term" value="F:metal ion binding"/>
    <property type="evidence" value="ECO:0007669"/>
    <property type="project" value="UniProtKB-KW"/>
</dbReference>
<evidence type="ECO:0000256" key="7">
    <source>
        <dbReference type="ARBA" id="ARBA00023180"/>
    </source>
</evidence>
<accession>A0A8H3B897</accession>
<evidence type="ECO:0000256" key="3">
    <source>
        <dbReference type="ARBA" id="ARBA00022723"/>
    </source>
</evidence>
<keyword evidence="6" id="KW-1015">Disulfide bond</keyword>
<dbReference type="Proteomes" id="UP000663850">
    <property type="component" value="Unassembled WGS sequence"/>
</dbReference>
<reference evidence="9" key="1">
    <citation type="submission" date="2021-01" db="EMBL/GenBank/DDBJ databases">
        <authorList>
            <person name="Kaushik A."/>
        </authorList>
    </citation>
    <scope>NUCLEOTIDE SEQUENCE</scope>
    <source>
        <strain evidence="9">Type strain: AG8-Rh-89/</strain>
    </source>
</reference>
<keyword evidence="8" id="KW-0732">Signal</keyword>
<evidence type="ECO:0000256" key="4">
    <source>
        <dbReference type="ARBA" id="ARBA00022759"/>
    </source>
</evidence>
<evidence type="ECO:0008006" key="11">
    <source>
        <dbReference type="Google" id="ProtNLM"/>
    </source>
</evidence>
<evidence type="ECO:0000256" key="8">
    <source>
        <dbReference type="SAM" id="SignalP"/>
    </source>
</evidence>
<dbReference type="CDD" id="cd11010">
    <property type="entry name" value="S1-P1_nuclease"/>
    <property type="match status" value="1"/>
</dbReference>
<proteinExistence type="inferred from homology"/>
<dbReference type="InterPro" id="IPR008947">
    <property type="entry name" value="PLipase_C/P1_nuclease_dom_sf"/>
</dbReference>
<evidence type="ECO:0000313" key="10">
    <source>
        <dbReference type="Proteomes" id="UP000663850"/>
    </source>
</evidence>
<gene>
    <name evidence="9" type="ORF">RDB_LOCUS40628</name>
</gene>
<keyword evidence="5" id="KW-0378">Hydrolase</keyword>
<comment type="caution">
    <text evidence="9">The sequence shown here is derived from an EMBL/GenBank/DDBJ whole genome shotgun (WGS) entry which is preliminary data.</text>
</comment>
<dbReference type="AlphaFoldDB" id="A0A8H3B897"/>
<keyword evidence="7" id="KW-0325">Glycoprotein</keyword>
<protein>
    <recommendedName>
        <fullName evidence="11">Endonuclease 3</fullName>
    </recommendedName>
</protein>
<dbReference type="GO" id="GO:0006308">
    <property type="term" value="P:DNA catabolic process"/>
    <property type="evidence" value="ECO:0007669"/>
    <property type="project" value="InterPro"/>
</dbReference>
<dbReference type="SUPFAM" id="SSF48537">
    <property type="entry name" value="Phospholipase C/P1 nuclease"/>
    <property type="match status" value="2"/>
</dbReference>
<dbReference type="EMBL" id="CAJMWZ010002139">
    <property type="protein sequence ID" value="CAE6450138.1"/>
    <property type="molecule type" value="Genomic_DNA"/>
</dbReference>
<dbReference type="Pfam" id="PF02265">
    <property type="entry name" value="S1-P1_nuclease"/>
    <property type="match status" value="1"/>
</dbReference>
<dbReference type="Gene3D" id="1.10.575.10">
    <property type="entry name" value="P1 Nuclease"/>
    <property type="match status" value="1"/>
</dbReference>
<feature type="signal peptide" evidence="8">
    <location>
        <begin position="1"/>
        <end position="18"/>
    </location>
</feature>
<comment type="similarity">
    <text evidence="1">Belongs to the nuclease type I family.</text>
</comment>
<organism evidence="9 10">
    <name type="scientific">Rhizoctonia solani</name>
    <dbReference type="NCBI Taxonomy" id="456999"/>
    <lineage>
        <taxon>Eukaryota</taxon>
        <taxon>Fungi</taxon>
        <taxon>Dikarya</taxon>
        <taxon>Basidiomycota</taxon>
        <taxon>Agaricomycotina</taxon>
        <taxon>Agaricomycetes</taxon>
        <taxon>Cantharellales</taxon>
        <taxon>Ceratobasidiaceae</taxon>
        <taxon>Rhizoctonia</taxon>
    </lineage>
</organism>
<evidence type="ECO:0000256" key="1">
    <source>
        <dbReference type="ARBA" id="ARBA00009547"/>
    </source>
</evidence>
<dbReference type="GO" id="GO:0016788">
    <property type="term" value="F:hydrolase activity, acting on ester bonds"/>
    <property type="evidence" value="ECO:0007669"/>
    <property type="project" value="InterPro"/>
</dbReference>